<proteinExistence type="predicted"/>
<evidence type="ECO:0000313" key="1">
    <source>
        <dbReference type="EMBL" id="ADR20279.1"/>
    </source>
</evidence>
<evidence type="ECO:0000313" key="2">
    <source>
        <dbReference type="Proteomes" id="UP000008720"/>
    </source>
</evidence>
<name>E4TLY8_MARTH</name>
<dbReference type="RefSeq" id="WP_013452430.1">
    <property type="nucleotide sequence ID" value="NC_014759.1"/>
</dbReference>
<dbReference type="HOGENOM" id="CLU_2735297_0_0_10"/>
<gene>
    <name evidence="1" type="ordered locus">Ftrac_0270</name>
</gene>
<accession>E4TLY8</accession>
<reference evidence="1 2" key="1">
    <citation type="journal article" date="2011" name="Stand. Genomic Sci.">
        <title>Complete genome sequence of Marivirga tractuosa type strain (H-43).</title>
        <authorList>
            <person name="Pagani I."/>
            <person name="Chertkov O."/>
            <person name="Lapidus A."/>
            <person name="Lucas S."/>
            <person name="Del Rio T.G."/>
            <person name="Tice H."/>
            <person name="Copeland A."/>
            <person name="Cheng J.F."/>
            <person name="Nolan M."/>
            <person name="Saunders E."/>
            <person name="Pitluck S."/>
            <person name="Held B."/>
            <person name="Goodwin L."/>
            <person name="Liolios K."/>
            <person name="Ovchinikova G."/>
            <person name="Ivanova N."/>
            <person name="Mavromatis K."/>
            <person name="Pati A."/>
            <person name="Chen A."/>
            <person name="Palaniappan K."/>
            <person name="Land M."/>
            <person name="Hauser L."/>
            <person name="Jeffries C.D."/>
            <person name="Detter J.C."/>
            <person name="Han C."/>
            <person name="Tapia R."/>
            <person name="Ngatchou-Djao O.D."/>
            <person name="Rohde M."/>
            <person name="Goker M."/>
            <person name="Spring S."/>
            <person name="Sikorski J."/>
            <person name="Woyke T."/>
            <person name="Bristow J."/>
            <person name="Eisen J.A."/>
            <person name="Markowitz V."/>
            <person name="Hugenholtz P."/>
            <person name="Klenk H.P."/>
            <person name="Kyrpides N.C."/>
        </authorList>
    </citation>
    <scope>NUCLEOTIDE SEQUENCE [LARGE SCALE GENOMIC DNA]</scope>
    <source>
        <strain evidence="2">ATCC 23168 / DSM 4126 / NBRC 15989 / NCIMB 1408 / VKM B-1430 / H-43</strain>
    </source>
</reference>
<sequence length="71" mass="8400">MSNIEALITRFEKHKNVTDAKFQFILDRQKDMESVMLELKEESSDFYGFVAESLREIDNEIKSIKDKIKDL</sequence>
<organism evidence="1 2">
    <name type="scientific">Marivirga tractuosa (strain ATCC 23168 / DSM 4126 / NBRC 15989 / NCIMB 1408 / VKM B-1430 / H-43)</name>
    <name type="common">Microscilla tractuosa</name>
    <name type="synonym">Flexibacter tractuosus</name>
    <dbReference type="NCBI Taxonomy" id="643867"/>
    <lineage>
        <taxon>Bacteria</taxon>
        <taxon>Pseudomonadati</taxon>
        <taxon>Bacteroidota</taxon>
        <taxon>Cytophagia</taxon>
        <taxon>Cytophagales</taxon>
        <taxon>Marivirgaceae</taxon>
        <taxon>Marivirga</taxon>
    </lineage>
</organism>
<dbReference type="EMBL" id="CP002349">
    <property type="protein sequence ID" value="ADR20279.1"/>
    <property type="molecule type" value="Genomic_DNA"/>
</dbReference>
<dbReference type="KEGG" id="mtt:Ftrac_0270"/>
<keyword evidence="2" id="KW-1185">Reference proteome</keyword>
<dbReference type="AlphaFoldDB" id="E4TLY8"/>
<dbReference type="Proteomes" id="UP000008720">
    <property type="component" value="Chromosome"/>
</dbReference>
<protein>
    <submittedName>
        <fullName evidence="1">Uncharacterized protein</fullName>
    </submittedName>
</protein>
<dbReference type="OrthoDB" id="9876747at2"/>
<dbReference type="STRING" id="643867.Ftrac_0270"/>